<dbReference type="Proteomes" id="UP000824136">
    <property type="component" value="Unassembled WGS sequence"/>
</dbReference>
<reference evidence="2" key="1">
    <citation type="submission" date="2020-10" db="EMBL/GenBank/DDBJ databases">
        <authorList>
            <person name="Gilroy R."/>
        </authorList>
    </citation>
    <scope>NUCLEOTIDE SEQUENCE</scope>
    <source>
        <strain evidence="2">CHK33-4379</strain>
    </source>
</reference>
<organism evidence="2 3">
    <name type="scientific">Candidatus Faeciplasma pullistercoris</name>
    <dbReference type="NCBI Taxonomy" id="2840800"/>
    <lineage>
        <taxon>Bacteria</taxon>
        <taxon>Bacillati</taxon>
        <taxon>Bacillota</taxon>
        <taxon>Clostridia</taxon>
        <taxon>Eubacteriales</taxon>
        <taxon>Oscillospiraceae</taxon>
        <taxon>Oscillospiraceae incertae sedis</taxon>
        <taxon>Candidatus Faeciplasma</taxon>
    </lineage>
</organism>
<dbReference type="SUPFAM" id="SSF47413">
    <property type="entry name" value="lambda repressor-like DNA-binding domains"/>
    <property type="match status" value="1"/>
</dbReference>
<comment type="caution">
    <text evidence="2">The sequence shown here is derived from an EMBL/GenBank/DDBJ whole genome shotgun (WGS) entry which is preliminary data.</text>
</comment>
<dbReference type="EMBL" id="DVLL01000012">
    <property type="protein sequence ID" value="HIT58619.1"/>
    <property type="molecule type" value="Genomic_DNA"/>
</dbReference>
<name>A0A9D1GSQ5_9FIRM</name>
<dbReference type="InterPro" id="IPR010982">
    <property type="entry name" value="Lambda_DNA-bd_dom_sf"/>
</dbReference>
<evidence type="ECO:0000313" key="2">
    <source>
        <dbReference type="EMBL" id="HIT58619.1"/>
    </source>
</evidence>
<accession>A0A9D1GSQ5</accession>
<gene>
    <name evidence="2" type="ORF">IAC39_02745</name>
</gene>
<feature type="domain" description="HTH cro/C1-type" evidence="1">
    <location>
        <begin position="5"/>
        <end position="59"/>
    </location>
</feature>
<evidence type="ECO:0000259" key="1">
    <source>
        <dbReference type="PROSITE" id="PS50943"/>
    </source>
</evidence>
<evidence type="ECO:0000313" key="3">
    <source>
        <dbReference type="Proteomes" id="UP000824136"/>
    </source>
</evidence>
<sequence>MENELRAAAIRRGMSIPSLAAQIGISKKRMYSRLHGQTSFKQNEILLIRDCLDLTDDEVIRIFFSNYVS</sequence>
<proteinExistence type="predicted"/>
<dbReference type="PROSITE" id="PS50943">
    <property type="entry name" value="HTH_CROC1"/>
    <property type="match status" value="1"/>
</dbReference>
<dbReference type="AlphaFoldDB" id="A0A9D1GSQ5"/>
<dbReference type="GO" id="GO:0003677">
    <property type="term" value="F:DNA binding"/>
    <property type="evidence" value="ECO:0007669"/>
    <property type="project" value="InterPro"/>
</dbReference>
<dbReference type="InterPro" id="IPR001387">
    <property type="entry name" value="Cro/C1-type_HTH"/>
</dbReference>
<reference evidence="2" key="2">
    <citation type="journal article" date="2021" name="PeerJ">
        <title>Extensive microbial diversity within the chicken gut microbiome revealed by metagenomics and culture.</title>
        <authorList>
            <person name="Gilroy R."/>
            <person name="Ravi A."/>
            <person name="Getino M."/>
            <person name="Pursley I."/>
            <person name="Horton D.L."/>
            <person name="Alikhan N.F."/>
            <person name="Baker D."/>
            <person name="Gharbi K."/>
            <person name="Hall N."/>
            <person name="Watson M."/>
            <person name="Adriaenssens E.M."/>
            <person name="Foster-Nyarko E."/>
            <person name="Jarju S."/>
            <person name="Secka A."/>
            <person name="Antonio M."/>
            <person name="Oren A."/>
            <person name="Chaudhuri R.R."/>
            <person name="La Ragione R."/>
            <person name="Hildebrand F."/>
            <person name="Pallen M.J."/>
        </authorList>
    </citation>
    <scope>NUCLEOTIDE SEQUENCE</scope>
    <source>
        <strain evidence="2">CHK33-4379</strain>
    </source>
</reference>
<protein>
    <recommendedName>
        <fullName evidence="1">HTH cro/C1-type domain-containing protein</fullName>
    </recommendedName>
</protein>